<reference evidence="1 2" key="1">
    <citation type="journal article" date="2015" name="Nature">
        <title>rRNA introns, odd ribosomes, and small enigmatic genomes across a large radiation of phyla.</title>
        <authorList>
            <person name="Brown C.T."/>
            <person name="Hug L.A."/>
            <person name="Thomas B.C."/>
            <person name="Sharon I."/>
            <person name="Castelle C.J."/>
            <person name="Singh A."/>
            <person name="Wilkins M.J."/>
            <person name="Williams K.H."/>
            <person name="Banfield J.F."/>
        </authorList>
    </citation>
    <scope>NUCLEOTIDE SEQUENCE [LARGE SCALE GENOMIC DNA]</scope>
</reference>
<dbReference type="AlphaFoldDB" id="A0A0G1J4X5"/>
<protein>
    <submittedName>
        <fullName evidence="1">Uncharacterized protein</fullName>
    </submittedName>
</protein>
<feature type="non-terminal residue" evidence="1">
    <location>
        <position position="74"/>
    </location>
</feature>
<accession>A0A0G1J4X5</accession>
<proteinExistence type="predicted"/>
<dbReference type="Proteomes" id="UP000033901">
    <property type="component" value="Unassembled WGS sequence"/>
</dbReference>
<evidence type="ECO:0000313" key="1">
    <source>
        <dbReference type="EMBL" id="KKT66340.1"/>
    </source>
</evidence>
<organism evidence="1 2">
    <name type="scientific">Candidatus Curtissbacteria bacterium GW2011_GWC1_44_33</name>
    <dbReference type="NCBI Taxonomy" id="1618413"/>
    <lineage>
        <taxon>Bacteria</taxon>
        <taxon>Candidatus Curtissiibacteriota</taxon>
    </lineage>
</organism>
<evidence type="ECO:0000313" key="2">
    <source>
        <dbReference type="Proteomes" id="UP000033901"/>
    </source>
</evidence>
<sequence>MDYQLNDKTSFAFSTDLVGQLARDVYSPDPYDLNAGVSYQILPNLNLNPSLTVRPTNLTLNFFALIARAKIESA</sequence>
<comment type="caution">
    <text evidence="1">The sequence shown here is derived from an EMBL/GenBank/DDBJ whole genome shotgun (WGS) entry which is preliminary data.</text>
</comment>
<dbReference type="EMBL" id="LCIZ01000028">
    <property type="protein sequence ID" value="KKT66340.1"/>
    <property type="molecule type" value="Genomic_DNA"/>
</dbReference>
<gene>
    <name evidence="1" type="ORF">UW61_C0028G0017</name>
</gene>
<name>A0A0G1J4X5_9BACT</name>